<dbReference type="EMBL" id="CP050063">
    <property type="protein sequence ID" value="QIP13386.1"/>
    <property type="molecule type" value="Genomic_DNA"/>
</dbReference>
<keyword evidence="2" id="KW-1185">Reference proteome</keyword>
<name>A0A6G9AM29_9BACT</name>
<protein>
    <submittedName>
        <fullName evidence="1">Uncharacterized protein</fullName>
    </submittedName>
</protein>
<proteinExistence type="predicted"/>
<evidence type="ECO:0000313" key="1">
    <source>
        <dbReference type="EMBL" id="QIP13386.1"/>
    </source>
</evidence>
<gene>
    <name evidence="1" type="ORF">G8759_12485</name>
</gene>
<accession>A0A6G9AM29</accession>
<organism evidence="1 2">
    <name type="scientific">Spirosoma aureum</name>
    <dbReference type="NCBI Taxonomy" id="2692134"/>
    <lineage>
        <taxon>Bacteria</taxon>
        <taxon>Pseudomonadati</taxon>
        <taxon>Bacteroidota</taxon>
        <taxon>Cytophagia</taxon>
        <taxon>Cytophagales</taxon>
        <taxon>Cytophagaceae</taxon>
        <taxon>Spirosoma</taxon>
    </lineage>
</organism>
<reference evidence="1 2" key="1">
    <citation type="submission" date="2020-03" db="EMBL/GenBank/DDBJ databases">
        <authorList>
            <person name="Kim M.K."/>
        </authorList>
    </citation>
    <scope>NUCLEOTIDE SEQUENCE [LARGE SCALE GENOMIC DNA]</scope>
    <source>
        <strain evidence="1 2">BT328</strain>
    </source>
</reference>
<sequence length="95" mass="10802">MSYDPHDRFRAAVRQLCRLPDTASALDITQAFVEVRTEMHCLLDSVEDDDVVPYIPAGRLVEEICKTELVAYLEGDDSALWRLRNKVKQAAKLLP</sequence>
<dbReference type="AlphaFoldDB" id="A0A6G9AM29"/>
<dbReference type="Proteomes" id="UP000501802">
    <property type="component" value="Chromosome"/>
</dbReference>
<dbReference type="RefSeq" id="WP_167208404.1">
    <property type="nucleotide sequence ID" value="NZ_CP050063.1"/>
</dbReference>
<dbReference type="KEGG" id="spib:G8759_12485"/>
<evidence type="ECO:0000313" key="2">
    <source>
        <dbReference type="Proteomes" id="UP000501802"/>
    </source>
</evidence>